<feature type="chain" id="PRO_5044767603" description="Lipoprotein" evidence="2">
    <location>
        <begin position="22"/>
        <end position="223"/>
    </location>
</feature>
<dbReference type="AlphaFoldDB" id="A0ABD5E2K2"/>
<sequence>MKRQRTLTACVALVVASVLVAGCGGDDEKSDKADEGKIAGAETTAPAKPSPTASEAAGEKDGPDLSLPKDVKIVTDWDEPSGAEEAAVLRDARDFTVAFYRAIAQQDSRDPAYLSYTYPGGNARRIAEKNVRDHVAKKYSVSGTERLTRPNVEIVHKGSTAVVTYCADDTHFYTKDLKAGKPMLTTPSADDHILFELGMTAVGKEERWVVKELRSDVGAQQCQ</sequence>
<accession>A0ABD5E2K2</accession>
<feature type="compositionally biased region" description="Basic and acidic residues" evidence="1">
    <location>
        <begin position="26"/>
        <end position="37"/>
    </location>
</feature>
<proteinExistence type="predicted"/>
<feature type="compositionally biased region" description="Basic and acidic residues" evidence="1">
    <location>
        <begin position="57"/>
        <end position="68"/>
    </location>
</feature>
<organism evidence="3 4">
    <name type="scientific">Streptomyces evansiae</name>
    <dbReference type="NCBI Taxonomy" id="3075535"/>
    <lineage>
        <taxon>Bacteria</taxon>
        <taxon>Bacillati</taxon>
        <taxon>Actinomycetota</taxon>
        <taxon>Actinomycetes</taxon>
        <taxon>Kitasatosporales</taxon>
        <taxon>Streptomycetaceae</taxon>
        <taxon>Streptomyces</taxon>
    </lineage>
</organism>
<evidence type="ECO:0008006" key="5">
    <source>
        <dbReference type="Google" id="ProtNLM"/>
    </source>
</evidence>
<dbReference type="RefSeq" id="WP_093853977.1">
    <property type="nucleotide sequence ID" value="NZ_JAVRER010000008.1"/>
</dbReference>
<feature type="region of interest" description="Disordered" evidence="1">
    <location>
        <begin position="24"/>
        <end position="68"/>
    </location>
</feature>
<dbReference type="Proteomes" id="UP001183607">
    <property type="component" value="Unassembled WGS sequence"/>
</dbReference>
<evidence type="ECO:0000313" key="3">
    <source>
        <dbReference type="EMBL" id="MDT0415344.1"/>
    </source>
</evidence>
<gene>
    <name evidence="3" type="ORF">RM574_07550</name>
</gene>
<evidence type="ECO:0000256" key="1">
    <source>
        <dbReference type="SAM" id="MobiDB-lite"/>
    </source>
</evidence>
<comment type="caution">
    <text evidence="3">The sequence shown here is derived from an EMBL/GenBank/DDBJ whole genome shotgun (WGS) entry which is preliminary data.</text>
</comment>
<keyword evidence="2" id="KW-0732">Signal</keyword>
<dbReference type="PROSITE" id="PS51257">
    <property type="entry name" value="PROKAR_LIPOPROTEIN"/>
    <property type="match status" value="1"/>
</dbReference>
<evidence type="ECO:0000313" key="4">
    <source>
        <dbReference type="Proteomes" id="UP001183607"/>
    </source>
</evidence>
<name>A0ABD5E2K2_9ACTN</name>
<reference evidence="4" key="1">
    <citation type="submission" date="2023-07" db="EMBL/GenBank/DDBJ databases">
        <title>30 novel species of actinomycetes from the DSMZ collection.</title>
        <authorList>
            <person name="Nouioui I."/>
        </authorList>
    </citation>
    <scope>NUCLEOTIDE SEQUENCE [LARGE SCALE GENOMIC DNA]</scope>
    <source>
        <strain evidence="4">DSM 41982</strain>
    </source>
</reference>
<feature type="signal peptide" evidence="2">
    <location>
        <begin position="1"/>
        <end position="21"/>
    </location>
</feature>
<evidence type="ECO:0000256" key="2">
    <source>
        <dbReference type="SAM" id="SignalP"/>
    </source>
</evidence>
<dbReference type="EMBL" id="JAVRER010000008">
    <property type="protein sequence ID" value="MDT0415344.1"/>
    <property type="molecule type" value="Genomic_DNA"/>
</dbReference>
<protein>
    <recommendedName>
        <fullName evidence="5">Lipoprotein</fullName>
    </recommendedName>
</protein>